<feature type="region of interest" description="Disordered" evidence="1">
    <location>
        <begin position="1"/>
        <end position="45"/>
    </location>
</feature>
<proteinExistence type="predicted"/>
<comment type="caution">
    <text evidence="3">The sequence shown here is derived from an EMBL/GenBank/DDBJ whole genome shotgun (WGS) entry which is preliminary data.</text>
</comment>
<dbReference type="EMBL" id="CANL01000002">
    <property type="protein sequence ID" value="CCM62173.1"/>
    <property type="molecule type" value="Genomic_DNA"/>
</dbReference>
<dbReference type="AlphaFoldDB" id="R4YW85"/>
<evidence type="ECO:0000256" key="1">
    <source>
        <dbReference type="SAM" id="MobiDB-lite"/>
    </source>
</evidence>
<evidence type="ECO:0000256" key="2">
    <source>
        <dbReference type="SAM" id="Phobius"/>
    </source>
</evidence>
<feature type="compositionally biased region" description="Low complexity" evidence="1">
    <location>
        <begin position="140"/>
        <end position="152"/>
    </location>
</feature>
<sequence length="313" mass="31513">MTEQPGNSPWSPQAGAAGSGPDAPTAMPSASALASTTGGTAQPGPPKSNWLKVVVAINAAIVLIGAAVIVVLLMNRGDDGSDVAILDDGPSTSSSRDPDTDQGRDGDGSTTAQESSTTQSDGPVELEPDDTTVNTTIMDATTAVPAPTAAPVTLPPRTTPPPTQPPAPALPGPDEALGQVRTTLTEFMAADNQGDIDAAMGYLAPPVEMWVDSKAPLGADALRSDIGDPKSANIALSVADGPSLAFGPEPTADGGWMIKVNYTLHAEGSYLKKTGGTGCYTGDQGFLDTLVAAPGGIPRITNHVKTSDSGNSC</sequence>
<feature type="transmembrane region" description="Helical" evidence="2">
    <location>
        <begin position="53"/>
        <end position="74"/>
    </location>
</feature>
<protein>
    <submittedName>
        <fullName evidence="3">Uncharacterized protein</fullName>
    </submittedName>
</protein>
<keyword evidence="2" id="KW-1133">Transmembrane helix</keyword>
<feature type="compositionally biased region" description="Low complexity" evidence="1">
    <location>
        <begin position="109"/>
        <end position="120"/>
    </location>
</feature>
<dbReference type="STRING" id="1229780.BN381_100060"/>
<evidence type="ECO:0000313" key="4">
    <source>
        <dbReference type="Proteomes" id="UP000018291"/>
    </source>
</evidence>
<keyword evidence="2" id="KW-0472">Membrane</keyword>
<feature type="compositionally biased region" description="Polar residues" evidence="1">
    <location>
        <begin position="1"/>
        <end position="11"/>
    </location>
</feature>
<feature type="compositionally biased region" description="Basic and acidic residues" evidence="1">
    <location>
        <begin position="96"/>
        <end position="107"/>
    </location>
</feature>
<organism evidence="3 4">
    <name type="scientific">Candidatus Neomicrothrix parvicella RN1</name>
    <dbReference type="NCBI Taxonomy" id="1229780"/>
    <lineage>
        <taxon>Bacteria</taxon>
        <taxon>Bacillati</taxon>
        <taxon>Actinomycetota</taxon>
        <taxon>Acidimicrobiia</taxon>
        <taxon>Acidimicrobiales</taxon>
        <taxon>Microthrixaceae</taxon>
        <taxon>Candidatus Neomicrothrix</taxon>
    </lineage>
</organism>
<dbReference type="HOGENOM" id="CLU_887638_0_0_11"/>
<evidence type="ECO:0000313" key="3">
    <source>
        <dbReference type="EMBL" id="CCM62173.1"/>
    </source>
</evidence>
<reference evidence="3 4" key="1">
    <citation type="journal article" date="2013" name="ISME J.">
        <title>Metabolic model for the filamentous 'Candidatus Microthrix parvicella' based on genomic and metagenomic analyses.</title>
        <authorList>
            <person name="Jon McIlroy S."/>
            <person name="Kristiansen R."/>
            <person name="Albertsen M."/>
            <person name="Michael Karst S."/>
            <person name="Rossetti S."/>
            <person name="Lund Nielsen J."/>
            <person name="Tandoi V."/>
            <person name="James Seviour R."/>
            <person name="Nielsen P.H."/>
        </authorList>
    </citation>
    <scope>NUCLEOTIDE SEQUENCE [LARGE SCALE GENOMIC DNA]</scope>
    <source>
        <strain evidence="3 4">RN1</strain>
    </source>
</reference>
<keyword evidence="2" id="KW-0812">Transmembrane</keyword>
<feature type="region of interest" description="Disordered" evidence="1">
    <location>
        <begin position="82"/>
        <end position="173"/>
    </location>
</feature>
<keyword evidence="4" id="KW-1185">Reference proteome</keyword>
<feature type="compositionally biased region" description="Pro residues" evidence="1">
    <location>
        <begin position="153"/>
        <end position="171"/>
    </location>
</feature>
<gene>
    <name evidence="3" type="ORF">BN381_100060</name>
</gene>
<name>R4YW85_9ACTN</name>
<feature type="compositionally biased region" description="Low complexity" evidence="1">
    <location>
        <begin position="29"/>
        <end position="40"/>
    </location>
</feature>
<dbReference type="RefSeq" id="WP_012223348.1">
    <property type="nucleotide sequence ID" value="NZ_HG422565.1"/>
</dbReference>
<accession>R4YW85</accession>
<dbReference type="Proteomes" id="UP000018291">
    <property type="component" value="Unassembled WGS sequence"/>
</dbReference>